<accession>A0ABY7JVF2</accession>
<dbReference type="Gene3D" id="3.40.190.120">
    <property type="entry name" value="Osmoprotection protein (prox), domain 2"/>
    <property type="match status" value="1"/>
</dbReference>
<proteinExistence type="predicted"/>
<evidence type="ECO:0000313" key="3">
    <source>
        <dbReference type="Proteomes" id="UP001164187"/>
    </source>
</evidence>
<evidence type="ECO:0000313" key="2">
    <source>
        <dbReference type="EMBL" id="WAW15872.1"/>
    </source>
</evidence>
<reference evidence="2" key="1">
    <citation type="submission" date="2022-12" db="EMBL/GenBank/DDBJ databases">
        <title>Peptostreptococcus.</title>
        <authorList>
            <person name="Lee S.H."/>
        </authorList>
    </citation>
    <scope>NUCLEOTIDE SEQUENCE</scope>
    <source>
        <strain evidence="2">CBA3647</strain>
    </source>
</reference>
<protein>
    <submittedName>
        <fullName evidence="2">Osmoprotectant ABC transporter substrate-binding protein</fullName>
    </submittedName>
</protein>
<evidence type="ECO:0000259" key="1">
    <source>
        <dbReference type="Pfam" id="PF04069"/>
    </source>
</evidence>
<keyword evidence="3" id="KW-1185">Reference proteome</keyword>
<sequence length="278" mass="32033">MQKQMIEHYYPKQKVSTINNLSSAMLIFQTMQGEYANVASIMYTGTSLTGELGMDPITDPELALNKVVKGYYDRFNLIWMPTYGFENTYAFMVKKEFAQKYNLKKVSDLKPIAKDLKAGVDTSWMEREGDGYRAFKNKYQFDFKSVLPMDVGLVYSAVNSGKMDVVLGYSTDGRINSYDLVVLEDDLRIFPPYDASPVISKKTMKEHPEIEEILLKLEGEVSSETMQKLNAESDGKKIEPKVVAERFLKEKNYFEEKKIKPLKDRPMYKDMLNNKSKK</sequence>
<dbReference type="Gene3D" id="3.40.190.10">
    <property type="entry name" value="Periplasmic binding protein-like II"/>
    <property type="match status" value="1"/>
</dbReference>
<dbReference type="EMBL" id="CP114052">
    <property type="protein sequence ID" value="WAW15872.1"/>
    <property type="molecule type" value="Genomic_DNA"/>
</dbReference>
<dbReference type="CDD" id="cd13608">
    <property type="entry name" value="PBP2_OpuCC_like"/>
    <property type="match status" value="1"/>
</dbReference>
<name>A0ABY7JVF2_9FIRM</name>
<dbReference type="InterPro" id="IPR007210">
    <property type="entry name" value="ABC_Gly_betaine_transp_sub-bd"/>
</dbReference>
<dbReference type="Proteomes" id="UP001164187">
    <property type="component" value="Chromosome"/>
</dbReference>
<dbReference type="Pfam" id="PF04069">
    <property type="entry name" value="OpuAC"/>
    <property type="match status" value="1"/>
</dbReference>
<feature type="domain" description="ABC-type glycine betaine transport system substrate-binding" evidence="1">
    <location>
        <begin position="18"/>
        <end position="250"/>
    </location>
</feature>
<organism evidence="2 3">
    <name type="scientific">Peptostreptococcus equinus</name>
    <dbReference type="NCBI Taxonomy" id="3003601"/>
    <lineage>
        <taxon>Bacteria</taxon>
        <taxon>Bacillati</taxon>
        <taxon>Bacillota</taxon>
        <taxon>Clostridia</taxon>
        <taxon>Peptostreptococcales</taxon>
        <taxon>Peptostreptococcaceae</taxon>
        <taxon>Peptostreptococcus</taxon>
    </lineage>
</organism>
<dbReference type="SUPFAM" id="SSF53850">
    <property type="entry name" value="Periplasmic binding protein-like II"/>
    <property type="match status" value="1"/>
</dbReference>
<gene>
    <name evidence="2" type="ORF">O0R46_07885</name>
</gene>